<dbReference type="Proteomes" id="UP000193922">
    <property type="component" value="Unassembled WGS sequence"/>
</dbReference>
<gene>
    <name evidence="1" type="ORF">DL89DRAFT_105630</name>
</gene>
<comment type="caution">
    <text evidence="1">The sequence shown here is derived from an EMBL/GenBank/DDBJ whole genome shotgun (WGS) entry which is preliminary data.</text>
</comment>
<keyword evidence="2" id="KW-1185">Reference proteome</keyword>
<sequence>MLAGFAGLARAGGVVYCQASGICSLVCFTSLPVCSGAWLWLESRDMRLGSLRSSVAWLSSRLRWDRSGSSCEAATAVVAPVCNSCALDWTGGASTSIRYAPTSILEKSRSPSD</sequence>
<organism evidence="1 2">
    <name type="scientific">Linderina pennispora</name>
    <dbReference type="NCBI Taxonomy" id="61395"/>
    <lineage>
        <taxon>Eukaryota</taxon>
        <taxon>Fungi</taxon>
        <taxon>Fungi incertae sedis</taxon>
        <taxon>Zoopagomycota</taxon>
        <taxon>Kickxellomycotina</taxon>
        <taxon>Kickxellomycetes</taxon>
        <taxon>Kickxellales</taxon>
        <taxon>Kickxellaceae</taxon>
        <taxon>Linderina</taxon>
    </lineage>
</organism>
<accession>A0A1Y1WEQ8</accession>
<evidence type="ECO:0000313" key="2">
    <source>
        <dbReference type="Proteomes" id="UP000193922"/>
    </source>
</evidence>
<reference evidence="1 2" key="1">
    <citation type="submission" date="2016-07" db="EMBL/GenBank/DDBJ databases">
        <title>Pervasive Adenine N6-methylation of Active Genes in Fungi.</title>
        <authorList>
            <consortium name="DOE Joint Genome Institute"/>
            <person name="Mondo S.J."/>
            <person name="Dannebaum R.O."/>
            <person name="Kuo R.C."/>
            <person name="Labutti K."/>
            <person name="Haridas S."/>
            <person name="Kuo A."/>
            <person name="Salamov A."/>
            <person name="Ahrendt S.R."/>
            <person name="Lipzen A."/>
            <person name="Sullivan W."/>
            <person name="Andreopoulos W.B."/>
            <person name="Clum A."/>
            <person name="Lindquist E."/>
            <person name="Daum C."/>
            <person name="Ramamoorthy G.K."/>
            <person name="Gryganskyi A."/>
            <person name="Culley D."/>
            <person name="Magnuson J.K."/>
            <person name="James T.Y."/>
            <person name="O'Malley M.A."/>
            <person name="Stajich J.E."/>
            <person name="Spatafora J.W."/>
            <person name="Visel A."/>
            <person name="Grigoriev I.V."/>
        </authorList>
    </citation>
    <scope>NUCLEOTIDE SEQUENCE [LARGE SCALE GENOMIC DNA]</scope>
    <source>
        <strain evidence="1 2">ATCC 12442</strain>
    </source>
</reference>
<evidence type="ECO:0000313" key="1">
    <source>
        <dbReference type="EMBL" id="ORX72009.1"/>
    </source>
</evidence>
<dbReference type="GeneID" id="63799694"/>
<dbReference type="AlphaFoldDB" id="A0A1Y1WEQ8"/>
<protein>
    <submittedName>
        <fullName evidence="1">Uncharacterized protein</fullName>
    </submittedName>
</protein>
<dbReference type="RefSeq" id="XP_040745433.1">
    <property type="nucleotide sequence ID" value="XM_040883046.1"/>
</dbReference>
<dbReference type="EMBL" id="MCFD01000003">
    <property type="protein sequence ID" value="ORX72009.1"/>
    <property type="molecule type" value="Genomic_DNA"/>
</dbReference>
<proteinExistence type="predicted"/>
<name>A0A1Y1WEQ8_9FUNG</name>